<dbReference type="Gene3D" id="3.30.2310.20">
    <property type="entry name" value="RelE-like"/>
    <property type="match status" value="1"/>
</dbReference>
<dbReference type="PATRIC" id="fig|1291379.3.peg.874"/>
<dbReference type="InterPro" id="IPR035093">
    <property type="entry name" value="RelE/ParE_toxin_dom_sf"/>
</dbReference>
<dbReference type="STRING" id="1291379.TPE_0878"/>
<sequence length="62" mass="7359">MDVSLLEDIVEKLRTDKPLEAKYRNHELAGKFKGVWECHIQPDWLLLYYKDKNILVLTLVDT</sequence>
<dbReference type="GO" id="GO:0006415">
    <property type="term" value="P:translational termination"/>
    <property type="evidence" value="ECO:0007669"/>
    <property type="project" value="TreeGrafter"/>
</dbReference>
<dbReference type="Proteomes" id="UP000015620">
    <property type="component" value="Chromosome"/>
</dbReference>
<proteinExistence type="predicted"/>
<keyword evidence="3" id="KW-1185">Reference proteome</keyword>
<evidence type="ECO:0000256" key="1">
    <source>
        <dbReference type="ARBA" id="ARBA00022649"/>
    </source>
</evidence>
<dbReference type="PANTHER" id="PTHR40588:SF1">
    <property type="entry name" value="MRNA INTERFERASE TOXIN YAFQ"/>
    <property type="match status" value="1"/>
</dbReference>
<dbReference type="GO" id="GO:0006402">
    <property type="term" value="P:mRNA catabolic process"/>
    <property type="evidence" value="ECO:0007669"/>
    <property type="project" value="TreeGrafter"/>
</dbReference>
<evidence type="ECO:0008006" key="4">
    <source>
        <dbReference type="Google" id="ProtNLM"/>
    </source>
</evidence>
<dbReference type="GO" id="GO:0004521">
    <property type="term" value="F:RNA endonuclease activity"/>
    <property type="evidence" value="ECO:0007669"/>
    <property type="project" value="TreeGrafter"/>
</dbReference>
<evidence type="ECO:0000313" key="3">
    <source>
        <dbReference type="Proteomes" id="UP000015620"/>
    </source>
</evidence>
<evidence type="ECO:0000313" key="2">
    <source>
        <dbReference type="EMBL" id="AGT43374.1"/>
    </source>
</evidence>
<keyword evidence="1" id="KW-1277">Toxin-antitoxin system</keyword>
<organism evidence="2 3">
    <name type="scientific">Treponema pedis str. T A4</name>
    <dbReference type="NCBI Taxonomy" id="1291379"/>
    <lineage>
        <taxon>Bacteria</taxon>
        <taxon>Pseudomonadati</taxon>
        <taxon>Spirochaetota</taxon>
        <taxon>Spirochaetia</taxon>
        <taxon>Spirochaetales</taxon>
        <taxon>Treponemataceae</taxon>
        <taxon>Treponema</taxon>
    </lineage>
</organism>
<name>S6A882_9SPIR</name>
<accession>S6A882</accession>
<gene>
    <name evidence="2" type="ORF">TPE_0878</name>
</gene>
<dbReference type="AlphaFoldDB" id="S6A882"/>
<dbReference type="PANTHER" id="PTHR40588">
    <property type="entry name" value="MRNA INTERFERASE TOXIN YAFQ"/>
    <property type="match status" value="1"/>
</dbReference>
<reference evidence="2 3" key="1">
    <citation type="journal article" date="2013" name="PLoS ONE">
        <title>Genome-Wide Relatedness of Treponema pedis, from Gingiva and Necrotic Skin Lesions of Pigs, with the Human Oral Pathogen Treponema denticola.</title>
        <authorList>
            <person name="Svartstrom O."/>
            <person name="Mushtaq M."/>
            <person name="Pringle M."/>
            <person name="Segerman B."/>
        </authorList>
    </citation>
    <scope>NUCLEOTIDE SEQUENCE [LARGE SCALE GENOMIC DNA]</scope>
    <source>
        <strain evidence="2">T A4</strain>
    </source>
</reference>
<dbReference type="HOGENOM" id="CLU_161929_6_0_12"/>
<dbReference type="EMBL" id="CP004120">
    <property type="protein sequence ID" value="AGT43374.1"/>
    <property type="molecule type" value="Genomic_DNA"/>
</dbReference>
<dbReference type="InterPro" id="IPR004386">
    <property type="entry name" value="Toxin_YafQ-like"/>
</dbReference>
<dbReference type="InterPro" id="IPR007712">
    <property type="entry name" value="RelE/ParE_toxin"/>
</dbReference>
<dbReference type="PIRSF" id="PIRSF006156">
    <property type="entry name" value="YafQ"/>
    <property type="match status" value="1"/>
</dbReference>
<dbReference type="Pfam" id="PF15738">
    <property type="entry name" value="YafQ_toxin"/>
    <property type="match status" value="1"/>
</dbReference>
<dbReference type="NCBIfam" id="TIGR02385">
    <property type="entry name" value="RelE_StbE"/>
    <property type="match status" value="1"/>
</dbReference>
<dbReference type="SUPFAM" id="SSF143011">
    <property type="entry name" value="RelE-like"/>
    <property type="match status" value="1"/>
</dbReference>
<dbReference type="KEGG" id="tped:TPE_0878"/>
<protein>
    <recommendedName>
        <fullName evidence="4">RelE/StbE family addiction module toxin</fullName>
    </recommendedName>
</protein>